<keyword evidence="15" id="KW-1185">Reference proteome</keyword>
<keyword evidence="10" id="KW-0539">Nucleus</keyword>
<evidence type="ECO:0000256" key="6">
    <source>
        <dbReference type="ARBA" id="ARBA00022490"/>
    </source>
</evidence>
<evidence type="ECO:0000256" key="3">
    <source>
        <dbReference type="ARBA" id="ARBA00004496"/>
    </source>
</evidence>
<dbReference type="GO" id="GO:0005737">
    <property type="term" value="C:cytoplasm"/>
    <property type="evidence" value="ECO:0007669"/>
    <property type="project" value="UniProtKB-SubCell"/>
</dbReference>
<dbReference type="AlphaFoldDB" id="A0A6J2USY7"/>
<keyword evidence="9" id="KW-0378">Hydrolase</keyword>
<evidence type="ECO:0000256" key="4">
    <source>
        <dbReference type="ARBA" id="ARBA00006958"/>
    </source>
</evidence>
<evidence type="ECO:0000256" key="13">
    <source>
        <dbReference type="SAM" id="MobiDB-lite"/>
    </source>
</evidence>
<dbReference type="PRINTS" id="PR02086">
    <property type="entry name" value="PUTNUCHARBI1"/>
</dbReference>
<gene>
    <name evidence="16" type="primary">LOC115806382</name>
</gene>
<keyword evidence="7" id="KW-0540">Nuclease</keyword>
<feature type="region of interest" description="Disordered" evidence="13">
    <location>
        <begin position="356"/>
        <end position="381"/>
    </location>
</feature>
<name>A0A6J2USY7_CHACN</name>
<dbReference type="InterPro" id="IPR027806">
    <property type="entry name" value="HARBI1_dom"/>
</dbReference>
<comment type="function">
    <text evidence="12">Transposase-derived protein that may have nuclease activity. Does not have transposase activity.</text>
</comment>
<accession>A0A6J2USY7</accession>
<protein>
    <recommendedName>
        <fullName evidence="5">Putative nuclease HARBI1</fullName>
    </recommendedName>
    <alternativeName>
        <fullName evidence="11">Harbinger transposase-derived nuclease</fullName>
    </alternativeName>
</protein>
<evidence type="ECO:0000256" key="8">
    <source>
        <dbReference type="ARBA" id="ARBA00022723"/>
    </source>
</evidence>
<comment type="similarity">
    <text evidence="4">Belongs to the HARBI1 family.</text>
</comment>
<comment type="subcellular location">
    <subcellularLocation>
        <location evidence="3">Cytoplasm</location>
    </subcellularLocation>
    <subcellularLocation>
        <location evidence="2">Nucleus</location>
    </subcellularLocation>
</comment>
<proteinExistence type="inferred from homology"/>
<dbReference type="GeneID" id="115806382"/>
<feature type="compositionally biased region" description="Basic and acidic residues" evidence="13">
    <location>
        <begin position="331"/>
        <end position="340"/>
    </location>
</feature>
<dbReference type="OrthoDB" id="9946389at2759"/>
<reference evidence="16" key="1">
    <citation type="submission" date="2025-08" db="UniProtKB">
        <authorList>
            <consortium name="RefSeq"/>
        </authorList>
    </citation>
    <scope>IDENTIFICATION</scope>
</reference>
<feature type="compositionally biased region" description="Basic and acidic residues" evidence="13">
    <location>
        <begin position="356"/>
        <end position="373"/>
    </location>
</feature>
<dbReference type="Pfam" id="PF13359">
    <property type="entry name" value="DDE_Tnp_4"/>
    <property type="match status" value="1"/>
</dbReference>
<dbReference type="GO" id="GO:0004518">
    <property type="term" value="F:nuclease activity"/>
    <property type="evidence" value="ECO:0007669"/>
    <property type="project" value="UniProtKB-KW"/>
</dbReference>
<evidence type="ECO:0000256" key="7">
    <source>
        <dbReference type="ARBA" id="ARBA00022722"/>
    </source>
</evidence>
<feature type="domain" description="DDE Tnp4" evidence="14">
    <location>
        <begin position="155"/>
        <end position="305"/>
    </location>
</feature>
<dbReference type="Proteomes" id="UP000504632">
    <property type="component" value="Chromosome 3"/>
</dbReference>
<evidence type="ECO:0000256" key="5">
    <source>
        <dbReference type="ARBA" id="ARBA00015519"/>
    </source>
</evidence>
<dbReference type="PANTHER" id="PTHR22930:SF252">
    <property type="entry name" value="NUCLEASE HARBI1-RELATED"/>
    <property type="match status" value="1"/>
</dbReference>
<dbReference type="RefSeq" id="XP_030622918.1">
    <property type="nucleotide sequence ID" value="XM_030767058.1"/>
</dbReference>
<keyword evidence="8" id="KW-0479">Metal-binding</keyword>
<evidence type="ECO:0000313" key="16">
    <source>
        <dbReference type="RefSeq" id="XP_030622918.1"/>
    </source>
</evidence>
<dbReference type="PANTHER" id="PTHR22930">
    <property type="match status" value="1"/>
</dbReference>
<evidence type="ECO:0000256" key="11">
    <source>
        <dbReference type="ARBA" id="ARBA00030126"/>
    </source>
</evidence>
<evidence type="ECO:0000256" key="2">
    <source>
        <dbReference type="ARBA" id="ARBA00004123"/>
    </source>
</evidence>
<dbReference type="GO" id="GO:0046872">
    <property type="term" value="F:metal ion binding"/>
    <property type="evidence" value="ECO:0007669"/>
    <property type="project" value="UniProtKB-KW"/>
</dbReference>
<evidence type="ECO:0000313" key="15">
    <source>
        <dbReference type="Proteomes" id="UP000504632"/>
    </source>
</evidence>
<comment type="cofactor">
    <cofactor evidence="1">
        <name>a divalent metal cation</name>
        <dbReference type="ChEBI" id="CHEBI:60240"/>
    </cofactor>
</comment>
<dbReference type="InParanoid" id="A0A6J2USY7"/>
<dbReference type="InterPro" id="IPR045249">
    <property type="entry name" value="HARBI1-like"/>
</dbReference>
<evidence type="ECO:0000259" key="14">
    <source>
        <dbReference type="Pfam" id="PF13359"/>
    </source>
</evidence>
<dbReference type="GO" id="GO:0005634">
    <property type="term" value="C:nucleus"/>
    <property type="evidence" value="ECO:0007669"/>
    <property type="project" value="UniProtKB-SubCell"/>
</dbReference>
<evidence type="ECO:0000256" key="9">
    <source>
        <dbReference type="ARBA" id="ARBA00022801"/>
    </source>
</evidence>
<dbReference type="InterPro" id="IPR026103">
    <property type="entry name" value="HARBI1_animal"/>
</dbReference>
<keyword evidence="6" id="KW-0963">Cytoplasm</keyword>
<dbReference type="GO" id="GO:0016787">
    <property type="term" value="F:hydrolase activity"/>
    <property type="evidence" value="ECO:0007669"/>
    <property type="project" value="UniProtKB-KW"/>
</dbReference>
<evidence type="ECO:0000256" key="12">
    <source>
        <dbReference type="ARBA" id="ARBA00045850"/>
    </source>
</evidence>
<organism evidence="15 16">
    <name type="scientific">Chanos chanos</name>
    <name type="common">Milkfish</name>
    <name type="synonym">Mugil chanos</name>
    <dbReference type="NCBI Taxonomy" id="29144"/>
    <lineage>
        <taxon>Eukaryota</taxon>
        <taxon>Metazoa</taxon>
        <taxon>Chordata</taxon>
        <taxon>Craniata</taxon>
        <taxon>Vertebrata</taxon>
        <taxon>Euteleostomi</taxon>
        <taxon>Actinopterygii</taxon>
        <taxon>Neopterygii</taxon>
        <taxon>Teleostei</taxon>
        <taxon>Ostariophysi</taxon>
        <taxon>Gonorynchiformes</taxon>
        <taxon>Chanidae</taxon>
        <taxon>Chanos</taxon>
    </lineage>
</organism>
<sequence>MSYASAVWLAVQEDLYNAGRNDVPRCYLENFDDRFLFQNFHFTRQSLQFITDLIKAALNNRASDRLNNTPMSDVAVLATLCFYAHGTLPRRITDMLGLSKVTAREAVNTVTKLLAGMTDKFITFPGSFNDRMGVASVIRSFSGIPNVVGVLGYLHVKVTPPQEDESLYLNSLDDHSVMTQVICDGEGNLLSVEQCCPGGTPEQQVWETSNISLQFNSFQHGQTWVVGGKGLYMSKHVLTALCDAELKTKAARRFNAAHSRALGCVLRTLGALKTRFRCLEHLGPVQTGALNHACQIVRACCVLHNVAKKFSVPLPGQPMPEPLLPAASPRGRSEGHELSEGEKIREDMIAMCFSHPSDRLDEGNGIRETENGEGRCSQSAL</sequence>
<feature type="region of interest" description="Disordered" evidence="13">
    <location>
        <begin position="317"/>
        <end position="340"/>
    </location>
</feature>
<evidence type="ECO:0000256" key="10">
    <source>
        <dbReference type="ARBA" id="ARBA00023242"/>
    </source>
</evidence>
<evidence type="ECO:0000256" key="1">
    <source>
        <dbReference type="ARBA" id="ARBA00001968"/>
    </source>
</evidence>